<dbReference type="GO" id="GO:0003677">
    <property type="term" value="F:DNA binding"/>
    <property type="evidence" value="ECO:0007669"/>
    <property type="project" value="InterPro"/>
</dbReference>
<dbReference type="PANTHER" id="PTHR34322">
    <property type="entry name" value="TRANSPOSASE, Y1_TNP DOMAIN-CONTAINING"/>
    <property type="match status" value="1"/>
</dbReference>
<dbReference type="Proteomes" id="UP000078543">
    <property type="component" value="Unassembled WGS sequence"/>
</dbReference>
<reference evidence="3 4" key="1">
    <citation type="submission" date="2016-04" db="EMBL/GenBank/DDBJ databases">
        <title>Draft genome sequence of freshwater magnetotactic bacteria Magnetospirillum marisnigri SP-1 and Magnetospirillum moscoviense BB-1.</title>
        <authorList>
            <person name="Koziaeva V."/>
            <person name="Dziuba M.V."/>
            <person name="Ivanov T.M."/>
            <person name="Kuznetsov B."/>
            <person name="Grouzdev D.S."/>
        </authorList>
    </citation>
    <scope>NUCLEOTIDE SEQUENCE [LARGE SCALE GENOMIC DNA]</scope>
    <source>
        <strain evidence="3 4">BB-1</strain>
    </source>
</reference>
<name>A0A178M9W7_9PROT</name>
<dbReference type="EMBL" id="LWQU01000182">
    <property type="protein sequence ID" value="OAN45560.1"/>
    <property type="molecule type" value="Genomic_DNA"/>
</dbReference>
<dbReference type="GO" id="GO:0006313">
    <property type="term" value="P:DNA transposition"/>
    <property type="evidence" value="ECO:0007669"/>
    <property type="project" value="InterPro"/>
</dbReference>
<evidence type="ECO:0000313" key="3">
    <source>
        <dbReference type="EMBL" id="OAN45560.1"/>
    </source>
</evidence>
<organism evidence="3 4">
    <name type="scientific">Magnetospirillum moscoviense</name>
    <dbReference type="NCBI Taxonomy" id="1437059"/>
    <lineage>
        <taxon>Bacteria</taxon>
        <taxon>Pseudomonadati</taxon>
        <taxon>Pseudomonadota</taxon>
        <taxon>Alphaproteobacteria</taxon>
        <taxon>Rhodospirillales</taxon>
        <taxon>Rhodospirillaceae</taxon>
        <taxon>Magnetospirillum</taxon>
    </lineage>
</organism>
<evidence type="ECO:0000256" key="1">
    <source>
        <dbReference type="SAM" id="MobiDB-lite"/>
    </source>
</evidence>
<gene>
    <name evidence="3" type="ORF">A6A05_16765</name>
</gene>
<keyword evidence="4" id="KW-1185">Reference proteome</keyword>
<dbReference type="AlphaFoldDB" id="A0A178M9W7"/>
<dbReference type="InterPro" id="IPR002686">
    <property type="entry name" value="Transposase_17"/>
</dbReference>
<dbReference type="GO" id="GO:0004803">
    <property type="term" value="F:transposase activity"/>
    <property type="evidence" value="ECO:0007669"/>
    <property type="project" value="InterPro"/>
</dbReference>
<dbReference type="InterPro" id="IPR036515">
    <property type="entry name" value="Transposase_17_sf"/>
</dbReference>
<feature type="domain" description="Transposase IS200-like" evidence="2">
    <location>
        <begin position="9"/>
        <end position="123"/>
    </location>
</feature>
<dbReference type="SMART" id="SM01321">
    <property type="entry name" value="Y1_Tnp"/>
    <property type="match status" value="1"/>
</dbReference>
<dbReference type="OrthoDB" id="9794403at2"/>
<accession>A0A178M9W7</accession>
<dbReference type="PANTHER" id="PTHR34322:SF2">
    <property type="entry name" value="TRANSPOSASE IS200-LIKE DOMAIN-CONTAINING PROTEIN"/>
    <property type="match status" value="1"/>
</dbReference>
<evidence type="ECO:0000313" key="4">
    <source>
        <dbReference type="Proteomes" id="UP000078543"/>
    </source>
</evidence>
<dbReference type="SUPFAM" id="SSF143422">
    <property type="entry name" value="Transposase IS200-like"/>
    <property type="match status" value="1"/>
</dbReference>
<comment type="caution">
    <text evidence="3">The sequence shown here is derived from an EMBL/GenBank/DDBJ whole genome shotgun (WGS) entry which is preliminary data.</text>
</comment>
<dbReference type="Gene3D" id="3.30.70.1290">
    <property type="entry name" value="Transposase IS200-like"/>
    <property type="match status" value="1"/>
</dbReference>
<dbReference type="Pfam" id="PF01797">
    <property type="entry name" value="Y1_Tnp"/>
    <property type="match status" value="1"/>
</dbReference>
<sequence>MSRLPRLVVPGLPHHVTQRGNGRARVFFGDEDYALYRALLAESCRSAGVAVWAWVLMPNHVHLILAPSDEDGLRRALAPVHRRYAGHVHARLRRTGHFWQGRYGAVVMDEAHLAAALRYVAFNPVRARLTDQPRDWPWSSVHAHLSATDDGITTLAPVLSRFPDFAGFLDTPADGAAIKRLRQAETIGRPLGDDGFVSSQEDRCGRPLKPARRGPRPRQQAGGTVPAALSS</sequence>
<feature type="region of interest" description="Disordered" evidence="1">
    <location>
        <begin position="189"/>
        <end position="231"/>
    </location>
</feature>
<proteinExistence type="predicted"/>
<evidence type="ECO:0000259" key="2">
    <source>
        <dbReference type="SMART" id="SM01321"/>
    </source>
</evidence>
<protein>
    <submittedName>
        <fullName evidence="3">Transposase</fullName>
    </submittedName>
</protein>
<dbReference type="RefSeq" id="WP_068504033.1">
    <property type="nucleotide sequence ID" value="NZ_LWQU01000182.1"/>
</dbReference>